<evidence type="ECO:0000313" key="4">
    <source>
        <dbReference type="EMBL" id="CAA0086715.1"/>
    </source>
</evidence>
<reference evidence="4 5" key="1">
    <citation type="submission" date="2019-12" db="EMBL/GenBank/DDBJ databases">
        <authorList>
            <person name="Reyes-Prieto M."/>
        </authorList>
    </citation>
    <scope>NUCLEOTIDE SEQUENCE [LARGE SCALE GENOMIC DNA]</scope>
    <source>
        <strain evidence="4">HF14-78462</strain>
    </source>
</reference>
<sequence length="220" mass="23883">MATHPDPSGETLTERQQAVLDAVLALMVEQGGDLTMTAVARRASCSKETLYKWFGDREGLLTATVRWQASKVRAGNYDRQRLDAFALRDSLIRFAANWLGVISSPTSIALNRFAIAQAGARGSNLGAIMLANGRFAIGERLKPVLDAGREAGLIAFDDTETAFRTFIGLVGRDVQIRLLLGDRLNLAATEIERDAARATDQFLTLYGTEKTAPGRNPTNA</sequence>
<organism evidence="4 5">
    <name type="scientific">Starkeya nomas</name>
    <dbReference type="NCBI Taxonomy" id="2666134"/>
    <lineage>
        <taxon>Bacteria</taxon>
        <taxon>Pseudomonadati</taxon>
        <taxon>Pseudomonadota</taxon>
        <taxon>Alphaproteobacteria</taxon>
        <taxon>Hyphomicrobiales</taxon>
        <taxon>Xanthobacteraceae</taxon>
        <taxon>Starkeya</taxon>
    </lineage>
</organism>
<dbReference type="SUPFAM" id="SSF46689">
    <property type="entry name" value="Homeodomain-like"/>
    <property type="match status" value="1"/>
</dbReference>
<dbReference type="PRINTS" id="PR00455">
    <property type="entry name" value="HTHTETR"/>
</dbReference>
<dbReference type="InterPro" id="IPR050109">
    <property type="entry name" value="HTH-type_TetR-like_transc_reg"/>
</dbReference>
<dbReference type="Pfam" id="PF00440">
    <property type="entry name" value="TetR_N"/>
    <property type="match status" value="1"/>
</dbReference>
<dbReference type="EMBL" id="CACSAS010000001">
    <property type="protein sequence ID" value="CAA0086715.1"/>
    <property type="molecule type" value="Genomic_DNA"/>
</dbReference>
<name>A0A5S9NBM0_9HYPH</name>
<evidence type="ECO:0000259" key="3">
    <source>
        <dbReference type="PROSITE" id="PS50977"/>
    </source>
</evidence>
<feature type="domain" description="HTH tetR-type" evidence="3">
    <location>
        <begin position="13"/>
        <end position="72"/>
    </location>
</feature>
<dbReference type="Pfam" id="PF14246">
    <property type="entry name" value="TetR_C_7"/>
    <property type="match status" value="1"/>
</dbReference>
<dbReference type="GO" id="GO:0000976">
    <property type="term" value="F:transcription cis-regulatory region binding"/>
    <property type="evidence" value="ECO:0007669"/>
    <property type="project" value="TreeGrafter"/>
</dbReference>
<dbReference type="Gene3D" id="1.10.357.10">
    <property type="entry name" value="Tetracycline Repressor, domain 2"/>
    <property type="match status" value="1"/>
</dbReference>
<evidence type="ECO:0000256" key="2">
    <source>
        <dbReference type="PROSITE-ProRule" id="PRU00335"/>
    </source>
</evidence>
<dbReference type="InterPro" id="IPR001647">
    <property type="entry name" value="HTH_TetR"/>
</dbReference>
<keyword evidence="5" id="KW-1185">Reference proteome</keyword>
<gene>
    <name evidence="4" type="ORF">STARVERO_00275</name>
</gene>
<protein>
    <recommendedName>
        <fullName evidence="3">HTH tetR-type domain-containing protein</fullName>
    </recommendedName>
</protein>
<dbReference type="InterPro" id="IPR009057">
    <property type="entry name" value="Homeodomain-like_sf"/>
</dbReference>
<dbReference type="Gene3D" id="1.10.10.60">
    <property type="entry name" value="Homeodomain-like"/>
    <property type="match status" value="1"/>
</dbReference>
<dbReference type="InterPro" id="IPR039536">
    <property type="entry name" value="TetR_C_Proteobacteria"/>
</dbReference>
<keyword evidence="1 2" id="KW-0238">DNA-binding</keyword>
<dbReference type="PANTHER" id="PTHR30055:SF146">
    <property type="entry name" value="HTH-TYPE TRANSCRIPTIONAL DUAL REGULATOR CECR"/>
    <property type="match status" value="1"/>
</dbReference>
<proteinExistence type="predicted"/>
<dbReference type="PANTHER" id="PTHR30055">
    <property type="entry name" value="HTH-TYPE TRANSCRIPTIONAL REGULATOR RUTR"/>
    <property type="match status" value="1"/>
</dbReference>
<dbReference type="PROSITE" id="PS50977">
    <property type="entry name" value="HTH_TETR_2"/>
    <property type="match status" value="1"/>
</dbReference>
<dbReference type="GO" id="GO:0003700">
    <property type="term" value="F:DNA-binding transcription factor activity"/>
    <property type="evidence" value="ECO:0007669"/>
    <property type="project" value="TreeGrafter"/>
</dbReference>
<evidence type="ECO:0000313" key="5">
    <source>
        <dbReference type="Proteomes" id="UP000433050"/>
    </source>
</evidence>
<dbReference type="Proteomes" id="UP000433050">
    <property type="component" value="Unassembled WGS sequence"/>
</dbReference>
<dbReference type="RefSeq" id="WP_159597640.1">
    <property type="nucleotide sequence ID" value="NZ_CACSAS010000001.1"/>
</dbReference>
<feature type="DNA-binding region" description="H-T-H motif" evidence="2">
    <location>
        <begin position="35"/>
        <end position="54"/>
    </location>
</feature>
<dbReference type="AlphaFoldDB" id="A0A5S9NBM0"/>
<accession>A0A5S9NBM0</accession>
<evidence type="ECO:0000256" key="1">
    <source>
        <dbReference type="ARBA" id="ARBA00023125"/>
    </source>
</evidence>